<feature type="domain" description="C2H2-type" evidence="10">
    <location>
        <begin position="1301"/>
        <end position="1328"/>
    </location>
</feature>
<keyword evidence="3" id="KW-0677">Repeat</keyword>
<feature type="domain" description="C2H2-type" evidence="10">
    <location>
        <begin position="503"/>
        <end position="527"/>
    </location>
</feature>
<dbReference type="PROSITE" id="PS50157">
    <property type="entry name" value="ZINC_FINGER_C2H2_2"/>
    <property type="match status" value="13"/>
</dbReference>
<accession>A0ABP1RLC0</accession>
<feature type="domain" description="C2H2-type" evidence="10">
    <location>
        <begin position="646"/>
        <end position="670"/>
    </location>
</feature>
<dbReference type="EMBL" id="CAXLJM020000081">
    <property type="protein sequence ID" value="CAL8130040.1"/>
    <property type="molecule type" value="Genomic_DNA"/>
</dbReference>
<feature type="domain" description="C2H2-type" evidence="10">
    <location>
        <begin position="338"/>
        <end position="367"/>
    </location>
</feature>
<feature type="domain" description="C2H2-type" evidence="10">
    <location>
        <begin position="1136"/>
        <end position="1164"/>
    </location>
</feature>
<evidence type="ECO:0000313" key="11">
    <source>
        <dbReference type="EMBL" id="CAL8130040.1"/>
    </source>
</evidence>
<organism evidence="11 12">
    <name type="scientific">Orchesella dallaii</name>
    <dbReference type="NCBI Taxonomy" id="48710"/>
    <lineage>
        <taxon>Eukaryota</taxon>
        <taxon>Metazoa</taxon>
        <taxon>Ecdysozoa</taxon>
        <taxon>Arthropoda</taxon>
        <taxon>Hexapoda</taxon>
        <taxon>Collembola</taxon>
        <taxon>Entomobryomorpha</taxon>
        <taxon>Entomobryoidea</taxon>
        <taxon>Orchesellidae</taxon>
        <taxon>Orchesellinae</taxon>
        <taxon>Orchesella</taxon>
    </lineage>
</organism>
<proteinExistence type="predicted"/>
<comment type="caution">
    <text evidence="11">The sequence shown here is derived from an EMBL/GenBank/DDBJ whole genome shotgun (WGS) entry which is preliminary data.</text>
</comment>
<evidence type="ECO:0000256" key="3">
    <source>
        <dbReference type="ARBA" id="ARBA00022737"/>
    </source>
</evidence>
<feature type="domain" description="C2H2-type" evidence="10">
    <location>
        <begin position="851"/>
        <end position="875"/>
    </location>
</feature>
<feature type="region of interest" description="Disordered" evidence="9">
    <location>
        <begin position="552"/>
        <end position="571"/>
    </location>
</feature>
<keyword evidence="5" id="KW-0862">Zinc</keyword>
<keyword evidence="12" id="KW-1185">Reference proteome</keyword>
<feature type="domain" description="C2H2-type" evidence="10">
    <location>
        <begin position="1165"/>
        <end position="1193"/>
    </location>
</feature>
<dbReference type="PANTHER" id="PTHR24376:SF243">
    <property type="entry name" value="C2H2-TYPE DOMAIN-CONTAINING PROTEIN"/>
    <property type="match status" value="1"/>
</dbReference>
<evidence type="ECO:0000313" key="12">
    <source>
        <dbReference type="Proteomes" id="UP001642540"/>
    </source>
</evidence>
<dbReference type="Gene3D" id="3.30.160.60">
    <property type="entry name" value="Classic Zinc Finger"/>
    <property type="match status" value="8"/>
</dbReference>
<comment type="subcellular location">
    <subcellularLocation>
        <location evidence="1">Nucleus</location>
    </subcellularLocation>
</comment>
<feature type="compositionally biased region" description="Basic residues" evidence="9">
    <location>
        <begin position="375"/>
        <end position="385"/>
    </location>
</feature>
<feature type="domain" description="C2H2-type" evidence="10">
    <location>
        <begin position="772"/>
        <end position="800"/>
    </location>
</feature>
<evidence type="ECO:0000259" key="10">
    <source>
        <dbReference type="PROSITE" id="PS50157"/>
    </source>
</evidence>
<keyword evidence="7" id="KW-0539">Nucleus</keyword>
<keyword evidence="6" id="KW-0238">DNA-binding</keyword>
<feature type="region of interest" description="Disordered" evidence="9">
    <location>
        <begin position="375"/>
        <end position="396"/>
    </location>
</feature>
<name>A0ABP1RLC0_9HEXA</name>
<dbReference type="Pfam" id="PF00096">
    <property type="entry name" value="zf-C2H2"/>
    <property type="match status" value="2"/>
</dbReference>
<gene>
    <name evidence="11" type="ORF">ODALV1_LOCUS23537</name>
</gene>
<evidence type="ECO:0000256" key="1">
    <source>
        <dbReference type="ARBA" id="ARBA00004123"/>
    </source>
</evidence>
<dbReference type="Proteomes" id="UP001642540">
    <property type="component" value="Unassembled WGS sequence"/>
</dbReference>
<feature type="compositionally biased region" description="Basic and acidic residues" evidence="9">
    <location>
        <begin position="420"/>
        <end position="435"/>
    </location>
</feature>
<dbReference type="SMART" id="SM00355">
    <property type="entry name" value="ZnF_C2H2"/>
    <property type="match status" value="25"/>
</dbReference>
<evidence type="ECO:0000256" key="6">
    <source>
        <dbReference type="ARBA" id="ARBA00023125"/>
    </source>
</evidence>
<feature type="region of interest" description="Disordered" evidence="9">
    <location>
        <begin position="415"/>
        <end position="461"/>
    </location>
</feature>
<evidence type="ECO:0000256" key="7">
    <source>
        <dbReference type="ARBA" id="ARBA00023242"/>
    </source>
</evidence>
<feature type="compositionally biased region" description="Low complexity" evidence="9">
    <location>
        <begin position="448"/>
        <end position="458"/>
    </location>
</feature>
<feature type="domain" description="C2H2-type" evidence="10">
    <location>
        <begin position="1003"/>
        <end position="1028"/>
    </location>
</feature>
<feature type="domain" description="C2H2-type" evidence="10">
    <location>
        <begin position="817"/>
        <end position="838"/>
    </location>
</feature>
<dbReference type="InterPro" id="IPR036236">
    <property type="entry name" value="Znf_C2H2_sf"/>
</dbReference>
<feature type="domain" description="C2H2-type" evidence="10">
    <location>
        <begin position="1271"/>
        <end position="1298"/>
    </location>
</feature>
<evidence type="ECO:0000256" key="2">
    <source>
        <dbReference type="ARBA" id="ARBA00022723"/>
    </source>
</evidence>
<evidence type="ECO:0000256" key="5">
    <source>
        <dbReference type="ARBA" id="ARBA00022833"/>
    </source>
</evidence>
<keyword evidence="2" id="KW-0479">Metal-binding</keyword>
<evidence type="ECO:0000256" key="9">
    <source>
        <dbReference type="SAM" id="MobiDB-lite"/>
    </source>
</evidence>
<evidence type="ECO:0000256" key="8">
    <source>
        <dbReference type="PROSITE-ProRule" id="PRU00042"/>
    </source>
</evidence>
<dbReference type="InterPro" id="IPR013087">
    <property type="entry name" value="Znf_C2H2_type"/>
</dbReference>
<keyword evidence="4 8" id="KW-0863">Zinc-finger</keyword>
<dbReference type="PROSITE" id="PS00028">
    <property type="entry name" value="ZINC_FINGER_C2H2_1"/>
    <property type="match status" value="12"/>
</dbReference>
<sequence length="1383" mass="160415">MPLLNSVCLFCYRDRSSLPFDVNGSSETGLKGKGNLDKFVELAQRWLETNLPLHSNGNGAKEKEKLESKAKEGFAACEDCLFAVNSFCKLYHEWKCLELEVEWRLSKLCNVIKQADRVHSRKQRLETNFKGSEEGRKVIKNATKFRTEFKRKCIQKCSRSFPRVNLARMAHLSTKREVDHVQNLEIFDMFPNQLFLGWISTLTVVLLLGSWLLEPNGRTYDIIDVRKPVLFFHCDSSDMDEDNDDNDGAHDDTLCKDEYRFKDQVASIPKLDILISSEDGSRKLDDPSTTPLNTAKLRVGKRNIQSFQTASFQLHPPPKLKHQRHAIIRKNTANVCPFRCFSCSRNFKSFHTLLQHRRAFTHILMKKLKRLRKSRAQTNLKRRKPQHDSLSSQHHYKDDLNVGVLRPLKSRQRNIVRTNIKRENSSEDEISKSENNDEDWDCSNFTGDSSDTSSSSSCSDDDDVDFKLISDCSESETRVKIEVTPAPAPTANTSNVDITMKRHACNIDSCTECFSVKEELEIHKKFHGSFPCALCDTVEDYAPNLVLHESEHMKKKKTETNPEENAGTSRKKMKKVTRYCARCNYSTGDKRRFINHYLVTHLNLPTQMRCSICKGLSVSSDKETLLIHMKECHETRSHPVKKEKNHHCDRTSCNMSFTTESKLIAHQRLHGSFSCKNNNCSFVADFGPALALHELTHKQPKIDKNERHICPRCNVQTRSRNSYVSHFLWIHLRLRPGVGLCSICKVPLMSAGRAHHFFSHHDKRRAIRKVVSKCKLCPAYFLRQEQLLKHLKMMHDTCQEVLSSDEEELIEGPSHPIKCVTCGKCFEHQNSLQKHHKICLLKPIKLEKKTFACEQGTCQKRFKYEEELEIHKKHHGKFTCQFCDVVKTYLPNLALHERVHAKTEVTQDKKIFHCVRCGFEKNYKDAYINHYLEKHFKLPIQLVMCPICKVMLPQRSYPGHRKTFLHDKKEGDTKCKLVRKYKKRAARSPSKKAVSKTQRSKRMYCGAPPDCRKSFESGSDLENHRKLHGKFTCSICSMEETYAPNLALHEATHLSDSFVENSRPAEQSYKCSRCPFTISSKRPVYINHFLEKHLNLPSESVTCQNCGDKFSFYNGDLRKHMRKKHDTKAMGENDIARCDQCPAFFSQQKWLFHHKRKVHFVEDTTTCCDCGKKFSHPAALRSHRIKKHKKKEADFLFRCDAPGCERRFERELDLGWHKLNVHENKSRDLYNPSVCHECGKVCPTQPSFSWHMRRFHASITAPPTKKERKRYVCEECGKVFQAQVILDYHKLYHSGPASWKYGCIFCEKKCATKDKLIDHIRIHTKEKPYSCEYCGEEYAHGHNLRNHKNSKHNANDVPRKRTWVNGYVSKKGQKLPPRSNLIK</sequence>
<dbReference type="SUPFAM" id="SSF57667">
    <property type="entry name" value="beta-beta-alpha zinc fingers"/>
    <property type="match status" value="3"/>
</dbReference>
<evidence type="ECO:0000256" key="4">
    <source>
        <dbReference type="ARBA" id="ARBA00022771"/>
    </source>
</evidence>
<feature type="domain" description="C2H2-type" evidence="10">
    <location>
        <begin position="1329"/>
        <end position="1357"/>
    </location>
</feature>
<feature type="domain" description="C2H2-type" evidence="10">
    <location>
        <begin position="1197"/>
        <end position="1227"/>
    </location>
</feature>
<reference evidence="11 12" key="1">
    <citation type="submission" date="2024-08" db="EMBL/GenBank/DDBJ databases">
        <authorList>
            <person name="Cucini C."/>
            <person name="Frati F."/>
        </authorList>
    </citation>
    <scope>NUCLEOTIDE SEQUENCE [LARGE SCALE GENOMIC DNA]</scope>
</reference>
<dbReference type="PANTHER" id="PTHR24376">
    <property type="entry name" value="ZINC FINGER PROTEIN"/>
    <property type="match status" value="1"/>
</dbReference>
<protein>
    <recommendedName>
        <fullName evidence="10">C2H2-type domain-containing protein</fullName>
    </recommendedName>
</protein>